<evidence type="ECO:0000313" key="3">
    <source>
        <dbReference type="Proteomes" id="UP001154329"/>
    </source>
</evidence>
<name>A0A9P0JE43_APHGO</name>
<feature type="transmembrane region" description="Helical" evidence="1">
    <location>
        <begin position="123"/>
        <end position="140"/>
    </location>
</feature>
<protein>
    <submittedName>
        <fullName evidence="2">Uncharacterized protein</fullName>
    </submittedName>
</protein>
<dbReference type="Proteomes" id="UP001154329">
    <property type="component" value="Chromosome 4"/>
</dbReference>
<reference evidence="2" key="2">
    <citation type="submission" date="2022-10" db="EMBL/GenBank/DDBJ databases">
        <authorList>
            <consortium name="ENA_rothamsted_submissions"/>
            <consortium name="culmorum"/>
            <person name="King R."/>
        </authorList>
    </citation>
    <scope>NUCLEOTIDE SEQUENCE</scope>
</reference>
<keyword evidence="1" id="KW-0472">Membrane</keyword>
<gene>
    <name evidence="2" type="ORF">APHIGO_LOCUS10699</name>
</gene>
<evidence type="ECO:0000256" key="1">
    <source>
        <dbReference type="SAM" id="Phobius"/>
    </source>
</evidence>
<reference evidence="2" key="1">
    <citation type="submission" date="2022-02" db="EMBL/GenBank/DDBJ databases">
        <authorList>
            <person name="King R."/>
        </authorList>
    </citation>
    <scope>NUCLEOTIDE SEQUENCE</scope>
</reference>
<keyword evidence="3" id="KW-1185">Reference proteome</keyword>
<organism evidence="2 3">
    <name type="scientific">Aphis gossypii</name>
    <name type="common">Cotton aphid</name>
    <dbReference type="NCBI Taxonomy" id="80765"/>
    <lineage>
        <taxon>Eukaryota</taxon>
        <taxon>Metazoa</taxon>
        <taxon>Ecdysozoa</taxon>
        <taxon>Arthropoda</taxon>
        <taxon>Hexapoda</taxon>
        <taxon>Insecta</taxon>
        <taxon>Pterygota</taxon>
        <taxon>Neoptera</taxon>
        <taxon>Paraneoptera</taxon>
        <taxon>Hemiptera</taxon>
        <taxon>Sternorrhyncha</taxon>
        <taxon>Aphidomorpha</taxon>
        <taxon>Aphidoidea</taxon>
        <taxon>Aphididae</taxon>
        <taxon>Aphidini</taxon>
        <taxon>Aphis</taxon>
        <taxon>Aphis</taxon>
    </lineage>
</organism>
<keyword evidence="1" id="KW-1133">Transmembrane helix</keyword>
<dbReference type="EMBL" id="OU899037">
    <property type="protein sequence ID" value="CAH1737102.1"/>
    <property type="molecule type" value="Genomic_DNA"/>
</dbReference>
<sequence length="154" mass="17391">MIIIPHYFEIVRIDVVRFKTVARAYHLCLARTYYITVVVVVVVITVVHYIILFFSLLLYYTTTKMIIIMLLLLLLLLLYRFSVGPTAVPSGCSANCALRNFRCSEARKQYAQVNSARGVRRRGAVIIIIVIVIIIIRHGGDGGVRGASSTYARR</sequence>
<dbReference type="AlphaFoldDB" id="A0A9P0JE43"/>
<evidence type="ECO:0000313" key="2">
    <source>
        <dbReference type="EMBL" id="CAH1737102.1"/>
    </source>
</evidence>
<accession>A0A9P0JE43</accession>
<keyword evidence="1" id="KW-0812">Transmembrane</keyword>
<feature type="transmembrane region" description="Helical" evidence="1">
    <location>
        <begin position="33"/>
        <end position="51"/>
    </location>
</feature>
<proteinExistence type="predicted"/>
<feature type="transmembrane region" description="Helical" evidence="1">
    <location>
        <begin position="57"/>
        <end position="79"/>
    </location>
</feature>